<name>A0A0B6Z4D9_9EUPU</name>
<sequence>DKTGIIPLVQSCQRLKSLHLDHCQAITADLTSALCKAGLKQLHTLTISGTFIEAKAIHIFKENCRQLKGIHVTVSIQDCVDDPNKKKDKETYQKMVKELEALKAKLGFGVVFTLKAMPVN</sequence>
<feature type="non-terminal residue" evidence="1">
    <location>
        <position position="1"/>
    </location>
</feature>
<protein>
    <recommendedName>
        <fullName evidence="2">F-box domain-containing protein</fullName>
    </recommendedName>
</protein>
<evidence type="ECO:0000313" key="1">
    <source>
        <dbReference type="EMBL" id="CEK63247.1"/>
    </source>
</evidence>
<dbReference type="GO" id="GO:0000723">
    <property type="term" value="P:telomere maintenance"/>
    <property type="evidence" value="ECO:0007669"/>
    <property type="project" value="TreeGrafter"/>
</dbReference>
<organism evidence="1">
    <name type="scientific">Arion vulgaris</name>
    <dbReference type="NCBI Taxonomy" id="1028688"/>
    <lineage>
        <taxon>Eukaryota</taxon>
        <taxon>Metazoa</taxon>
        <taxon>Spiralia</taxon>
        <taxon>Lophotrochozoa</taxon>
        <taxon>Mollusca</taxon>
        <taxon>Gastropoda</taxon>
        <taxon>Heterobranchia</taxon>
        <taxon>Euthyneura</taxon>
        <taxon>Panpulmonata</taxon>
        <taxon>Eupulmonata</taxon>
        <taxon>Stylommatophora</taxon>
        <taxon>Helicina</taxon>
        <taxon>Arionoidea</taxon>
        <taxon>Arionidae</taxon>
        <taxon>Arion</taxon>
    </lineage>
</organism>
<dbReference type="InterPro" id="IPR032675">
    <property type="entry name" value="LRR_dom_sf"/>
</dbReference>
<dbReference type="GO" id="GO:0110026">
    <property type="term" value="P:regulation of DNA strand resection involved in replication fork processing"/>
    <property type="evidence" value="ECO:0007669"/>
    <property type="project" value="TreeGrafter"/>
</dbReference>
<accession>A0A0B6Z4D9</accession>
<dbReference type="GO" id="GO:0010569">
    <property type="term" value="P:regulation of double-strand break repair via homologous recombination"/>
    <property type="evidence" value="ECO:0007669"/>
    <property type="project" value="TreeGrafter"/>
</dbReference>
<dbReference type="GO" id="GO:0010975">
    <property type="term" value="P:regulation of neuron projection development"/>
    <property type="evidence" value="ECO:0007669"/>
    <property type="project" value="TreeGrafter"/>
</dbReference>
<proteinExistence type="predicted"/>
<dbReference type="Gene3D" id="3.80.10.10">
    <property type="entry name" value="Ribonuclease Inhibitor"/>
    <property type="match status" value="1"/>
</dbReference>
<dbReference type="InterPro" id="IPR052283">
    <property type="entry name" value="GenomicStab_NeuMorph_Reg"/>
</dbReference>
<dbReference type="PANTHER" id="PTHR15739">
    <property type="entry name" value="ZINC FINGER PROTEIN"/>
    <property type="match status" value="1"/>
</dbReference>
<reference evidence="1" key="1">
    <citation type="submission" date="2014-12" db="EMBL/GenBank/DDBJ databases">
        <title>Insight into the proteome of Arion vulgaris.</title>
        <authorList>
            <person name="Aradska J."/>
            <person name="Bulat T."/>
            <person name="Smidak R."/>
            <person name="Sarate P."/>
            <person name="Gangsoo J."/>
            <person name="Sialana F."/>
            <person name="Bilban M."/>
            <person name="Lubec G."/>
        </authorList>
    </citation>
    <scope>NUCLEOTIDE SEQUENCE</scope>
    <source>
        <tissue evidence="1">Skin</tissue>
    </source>
</reference>
<gene>
    <name evidence="1" type="primary">ORF47681</name>
</gene>
<dbReference type="SUPFAM" id="SSF52047">
    <property type="entry name" value="RNI-like"/>
    <property type="match status" value="1"/>
</dbReference>
<evidence type="ECO:0008006" key="2">
    <source>
        <dbReference type="Google" id="ProtNLM"/>
    </source>
</evidence>
<dbReference type="AlphaFoldDB" id="A0A0B6Z4D9"/>
<dbReference type="EMBL" id="HACG01016382">
    <property type="protein sequence ID" value="CEK63247.1"/>
    <property type="molecule type" value="Transcribed_RNA"/>
</dbReference>
<dbReference type="PANTHER" id="PTHR15739:SF2">
    <property type="entry name" value="PROTEIN ZNF365"/>
    <property type="match status" value="1"/>
</dbReference>